<reference evidence="24" key="1">
    <citation type="submission" date="2016-11" db="UniProtKB">
        <authorList>
            <consortium name="WormBaseParasite"/>
        </authorList>
    </citation>
    <scope>IDENTIFICATION</scope>
</reference>
<comment type="cofactor">
    <cofactor evidence="1 18">
        <name>Mg(2+)</name>
        <dbReference type="ChEBI" id="CHEBI:18420"/>
    </cofactor>
</comment>
<keyword evidence="8" id="KW-0256">Endoplasmic reticulum</keyword>
<dbReference type="Gene3D" id="3.40.50.1000">
    <property type="entry name" value="HAD superfamily/HAD-like"/>
    <property type="match status" value="1"/>
</dbReference>
<keyword evidence="9 17" id="KW-0067">ATP-binding</keyword>
<feature type="transmembrane region" description="Helical" evidence="19">
    <location>
        <begin position="320"/>
        <end position="342"/>
    </location>
</feature>
<dbReference type="InterPro" id="IPR044492">
    <property type="entry name" value="P_typ_ATPase_HD_dom"/>
</dbReference>
<evidence type="ECO:0000256" key="7">
    <source>
        <dbReference type="ARBA" id="ARBA00022741"/>
    </source>
</evidence>
<dbReference type="GO" id="GO:0005886">
    <property type="term" value="C:plasma membrane"/>
    <property type="evidence" value="ECO:0007669"/>
    <property type="project" value="TreeGrafter"/>
</dbReference>
<name>A0A1I8J6Z0_9PLAT</name>
<organism evidence="23 24">
    <name type="scientific">Macrostomum lignano</name>
    <dbReference type="NCBI Taxonomy" id="282301"/>
    <lineage>
        <taxon>Eukaryota</taxon>
        <taxon>Metazoa</taxon>
        <taxon>Spiralia</taxon>
        <taxon>Lophotrochozoa</taxon>
        <taxon>Platyhelminthes</taxon>
        <taxon>Rhabditophora</taxon>
        <taxon>Macrostomorpha</taxon>
        <taxon>Macrostomida</taxon>
        <taxon>Macrostomidae</taxon>
        <taxon>Macrostomum</taxon>
    </lineage>
</organism>
<feature type="binding site" evidence="17">
    <location>
        <position position="441"/>
    </location>
    <ligand>
        <name>ATP</name>
        <dbReference type="ChEBI" id="CHEBI:30616"/>
    </ligand>
</feature>
<keyword evidence="11 19" id="KW-1278">Translocase</keyword>
<dbReference type="PANTHER" id="PTHR24092">
    <property type="entry name" value="PROBABLE PHOSPHOLIPID-TRANSPORTING ATPASE"/>
    <property type="match status" value="1"/>
</dbReference>
<feature type="binding site" evidence="18">
    <location>
        <position position="1009"/>
    </location>
    <ligand>
        <name>Mg(2+)</name>
        <dbReference type="ChEBI" id="CHEBI:18420"/>
    </ligand>
</feature>
<feature type="binding site" evidence="17">
    <location>
        <position position="826"/>
    </location>
    <ligand>
        <name>ATP</name>
        <dbReference type="ChEBI" id="CHEBI:30616"/>
    </ligand>
</feature>
<evidence type="ECO:0000256" key="2">
    <source>
        <dbReference type="ARBA" id="ARBA00004127"/>
    </source>
</evidence>
<dbReference type="InterPro" id="IPR023299">
    <property type="entry name" value="ATPase_P-typ_cyto_dom_N"/>
</dbReference>
<feature type="binding site" evidence="17">
    <location>
        <position position="439"/>
    </location>
    <ligand>
        <name>ATP</name>
        <dbReference type="ChEBI" id="CHEBI:30616"/>
    </ligand>
</feature>
<evidence type="ECO:0000256" key="13">
    <source>
        <dbReference type="ARBA" id="ARBA00023136"/>
    </source>
</evidence>
<dbReference type="InterPro" id="IPR023214">
    <property type="entry name" value="HAD_sf"/>
</dbReference>
<dbReference type="GO" id="GO:0000287">
    <property type="term" value="F:magnesium ion binding"/>
    <property type="evidence" value="ECO:0007669"/>
    <property type="project" value="UniProtKB-UniRule"/>
</dbReference>
<feature type="binding site" evidence="17">
    <location>
        <position position="679"/>
    </location>
    <ligand>
        <name>ATP</name>
        <dbReference type="ChEBI" id="CHEBI:30616"/>
    </ligand>
</feature>
<evidence type="ECO:0000256" key="10">
    <source>
        <dbReference type="ARBA" id="ARBA00022842"/>
    </source>
</evidence>
<evidence type="ECO:0000256" key="12">
    <source>
        <dbReference type="ARBA" id="ARBA00022989"/>
    </source>
</evidence>
<dbReference type="InterPro" id="IPR006539">
    <property type="entry name" value="P-type_ATPase_IV"/>
</dbReference>
<feature type="transmembrane region" description="Helical" evidence="19">
    <location>
        <begin position="1247"/>
        <end position="1267"/>
    </location>
</feature>
<dbReference type="Pfam" id="PF16212">
    <property type="entry name" value="PhoLip_ATPase_C"/>
    <property type="match status" value="1"/>
</dbReference>
<keyword evidence="7 17" id="KW-0547">Nucleotide-binding</keyword>
<evidence type="ECO:0000256" key="18">
    <source>
        <dbReference type="PIRSR" id="PIRSR606539-3"/>
    </source>
</evidence>
<evidence type="ECO:0000256" key="16">
    <source>
        <dbReference type="PIRSR" id="PIRSR606539-1"/>
    </source>
</evidence>
<feature type="region of interest" description="Disordered" evidence="20">
    <location>
        <begin position="1339"/>
        <end position="1360"/>
    </location>
</feature>
<comment type="similarity">
    <text evidence="4 19">Belongs to the cation transport ATPase (P-type) (TC 3.A.3) family. Type IV subfamily.</text>
</comment>
<comment type="catalytic activity">
    <reaction evidence="15">
        <text>a beta-D-glucosyl-(1&lt;-&gt;1')-N-acylsphing-4-enine(out) + ATP + H2O = a beta-D-glucosyl-(1&lt;-&gt;1')-N-acylsphing-4-enine(in) + ADP + phosphate + H(+)</text>
        <dbReference type="Rhea" id="RHEA:66036"/>
        <dbReference type="ChEBI" id="CHEBI:15377"/>
        <dbReference type="ChEBI" id="CHEBI:15378"/>
        <dbReference type="ChEBI" id="CHEBI:22801"/>
        <dbReference type="ChEBI" id="CHEBI:30616"/>
        <dbReference type="ChEBI" id="CHEBI:43474"/>
        <dbReference type="ChEBI" id="CHEBI:456216"/>
    </reaction>
    <physiologicalReaction direction="left-to-right" evidence="15">
        <dbReference type="Rhea" id="RHEA:66037"/>
    </physiologicalReaction>
</comment>
<evidence type="ECO:0000256" key="3">
    <source>
        <dbReference type="ARBA" id="ARBA00004586"/>
    </source>
</evidence>
<dbReference type="SUPFAM" id="SSF81665">
    <property type="entry name" value="Calcium ATPase, transmembrane domain M"/>
    <property type="match status" value="1"/>
</dbReference>
<dbReference type="Gene3D" id="2.70.150.10">
    <property type="entry name" value="Calcium-transporting ATPase, cytoplasmic transduction domain A"/>
    <property type="match status" value="1"/>
</dbReference>
<dbReference type="PROSITE" id="PS00154">
    <property type="entry name" value="ATPASE_E1_E2"/>
    <property type="match status" value="1"/>
</dbReference>
<dbReference type="SUPFAM" id="SSF81660">
    <property type="entry name" value="Metal cation-transporting ATPase, ATP-binding domain N"/>
    <property type="match status" value="1"/>
</dbReference>
<evidence type="ECO:0000256" key="15">
    <source>
        <dbReference type="ARBA" id="ARBA00050913"/>
    </source>
</evidence>
<feature type="binding site" evidence="17">
    <location>
        <position position="745"/>
    </location>
    <ligand>
        <name>ATP</name>
        <dbReference type="ChEBI" id="CHEBI:30616"/>
    </ligand>
</feature>
<evidence type="ECO:0000259" key="21">
    <source>
        <dbReference type="Pfam" id="PF16209"/>
    </source>
</evidence>
<feature type="binding site" evidence="17">
    <location>
        <position position="828"/>
    </location>
    <ligand>
        <name>ATP</name>
        <dbReference type="ChEBI" id="CHEBI:30616"/>
    </ligand>
</feature>
<feature type="binding site" evidence="17">
    <location>
        <position position="827"/>
    </location>
    <ligand>
        <name>ATP</name>
        <dbReference type="ChEBI" id="CHEBI:30616"/>
    </ligand>
</feature>
<evidence type="ECO:0000256" key="19">
    <source>
        <dbReference type="RuleBase" id="RU362033"/>
    </source>
</evidence>
<sequence length="1360" mass="151929">HFARDQQRREMSHNCTVFERLYRRCFRKVLPETRKISPGFLFEDQLPTENPNRAYSNNVVRTTKYTILTFLPLNLWEQLHRYANLYFIFIVILNFMPDVSAYAKELAPFPVVFVLSLTAVKDAVEDYQRYKADKRVNKKKCIVYRKNEGGFVADQCQNLLPGDIVRLTEEEIIPADILLLHSSDPAGICYIETSNLDGETNLKQRGVALPTETRAGRRASRRRRGLEAEAFNPANFCYSLEVEQPHAEINRFEGKIRVDDNEDHDVSIHAENLMLRGCKLKNTETIVGLVVYAGQETKASLNNQGARFKRSKLEQQINNSVVWCIVLLFIMCFCGAIANGIWTASFSNPSAVIFLALVDGDSSSSPAMQAFINFWTYVIIYQAMIPLGLYLTIEFVKMGQIMYIEHDMQLYDPVRKTMAECKAWNITEDLGQIQYVFCDKTGTLTENEMVLKRCSINGMDYAEGKSPITNGTLNAANAPVNGAATLRSGKNHRDMSPVAFKSRDSTVQKIPMERLQRKVGQAAGAGESGQPPGGLFLVLALCNSVLVSVRKAQAAATASDDVTSTPRAPSGIQMSDLIGDDDEDNNGGGFGRQDDGPEAATSLRRERREARRRQRRANQELTDQELQAAYISDSPDEAALVSAACRLGVKLVQRGPHRCVVWLPGHGPVRVRLLHTLPFDSERKRMSVVVRHPLTKELTLLTKGADSAILSLLEAPQSNDPKSDEAKIRCHTELHLKSYANHGLRTLCLASRTLGSEEYADWLAQHRRADQSMSAGRGAALKRLACLLERDLQLLGVAGIEDRLQEGVQDTIASLRDAGMSVWVLTGDKQETALQVALEAKLRSSRQTLLCLNASESRADCRRLLNRFLDKLRRYRPPGAPEVSSENKSSSRIRPELALVVDGDTLKHCLNKPKWRRAAVNADVSNTVGGGEATFRSGAGTSRSNDTTAPAVGSDDPEQDDLRPDFLRLAEQCGSVICCRAAPRQKAAVVSLVKTKGVRTLAIGDGANDVNMIQTADVGVGISGQEGMQAVMAADFALARFRFLKRLLLVHGHWCYDRLARLALLLFYKNTLYCFLLFWYQVFNGFSGQVNIGQIYQLFFNLVMTSLPPLVMGILDKHIRADVLMANPVLYRDPMDSKGYQASHFWYNISDSVWQSLVMFMVPYFVIADSDWDIFSFGDMVIGAAVITSVLHNAIEVKGWMLVHWFSFVGSPIVGWILIAMCFSAICTNCLHPENPYYQIIRNLSNPVFWLAQAVVIPLALAPRAIYRAMDNTLSSSLTAQAMRLQNEPRYQANADMSKELRLPNGGFGIGEHDINRSMRMRSTPLLPRGSVLDTTLLEPSEQQQQQQQQQQHQSRKQES</sequence>
<feature type="domain" description="P-type ATPase C-terminal" evidence="22">
    <location>
        <begin position="1031"/>
        <end position="1274"/>
    </location>
</feature>
<keyword evidence="12 19" id="KW-1133">Transmembrane helix</keyword>
<feature type="transmembrane region" description="Helical" evidence="19">
    <location>
        <begin position="374"/>
        <end position="393"/>
    </location>
</feature>
<keyword evidence="23" id="KW-1185">Reference proteome</keyword>
<dbReference type="Proteomes" id="UP000095280">
    <property type="component" value="Unplaced"/>
</dbReference>
<evidence type="ECO:0000256" key="8">
    <source>
        <dbReference type="ARBA" id="ARBA00022824"/>
    </source>
</evidence>
<accession>A0A1I8J6Z0</accession>
<dbReference type="FunFam" id="3.40.1110.10:FF:000009">
    <property type="entry name" value="Phospholipid-transporting ATPase"/>
    <property type="match status" value="1"/>
</dbReference>
<dbReference type="PANTHER" id="PTHR24092:SF218">
    <property type="entry name" value="PHOSPHOLIPID-TRANSPORTING ATPASE"/>
    <property type="match status" value="1"/>
</dbReference>
<evidence type="ECO:0000313" key="24">
    <source>
        <dbReference type="WBParaSite" id="maker-uti_cns_0046051-snap-gene-1.9-mRNA-1"/>
    </source>
</evidence>
<feature type="binding site" evidence="17">
    <location>
        <position position="1009"/>
    </location>
    <ligand>
        <name>ATP</name>
        <dbReference type="ChEBI" id="CHEBI:30616"/>
    </ligand>
</feature>
<evidence type="ECO:0000259" key="22">
    <source>
        <dbReference type="Pfam" id="PF16212"/>
    </source>
</evidence>
<feature type="compositionally biased region" description="Low complexity" evidence="20">
    <location>
        <begin position="1343"/>
        <end position="1353"/>
    </location>
</feature>
<feature type="active site" description="4-aspartylphosphate intermediate" evidence="16">
    <location>
        <position position="439"/>
    </location>
</feature>
<comment type="catalytic activity">
    <reaction evidence="14 19">
        <text>ATP + H2O + phospholipidSide 1 = ADP + phosphate + phospholipidSide 2.</text>
        <dbReference type="EC" id="7.6.2.1"/>
    </reaction>
</comment>
<feature type="binding site" evidence="17">
    <location>
        <position position="703"/>
    </location>
    <ligand>
        <name>ATP</name>
        <dbReference type="ChEBI" id="CHEBI:30616"/>
    </ligand>
</feature>
<comment type="subcellular location">
    <subcellularLocation>
        <location evidence="2">Endomembrane system</location>
        <topology evidence="2">Multi-pass membrane protein</topology>
    </subcellularLocation>
    <subcellularLocation>
        <location evidence="3">Endoplasmic reticulum membrane</location>
    </subcellularLocation>
    <subcellularLocation>
        <location evidence="19">Membrane</location>
        <topology evidence="19">Multi-pass membrane protein</topology>
    </subcellularLocation>
</comment>
<evidence type="ECO:0000256" key="11">
    <source>
        <dbReference type="ARBA" id="ARBA00022967"/>
    </source>
</evidence>
<feature type="binding site" evidence="17">
    <location>
        <position position="440"/>
    </location>
    <ligand>
        <name>ATP</name>
        <dbReference type="ChEBI" id="CHEBI:30616"/>
    </ligand>
</feature>
<dbReference type="GO" id="GO:0140326">
    <property type="term" value="F:ATPase-coupled intramembrane lipid transporter activity"/>
    <property type="evidence" value="ECO:0007669"/>
    <property type="project" value="UniProtKB-EC"/>
</dbReference>
<dbReference type="InterPro" id="IPR023298">
    <property type="entry name" value="ATPase_P-typ_TM_dom_sf"/>
</dbReference>
<dbReference type="FunFam" id="2.70.150.10:FF:000054">
    <property type="entry name" value="Phospholipid-transporting ATPase"/>
    <property type="match status" value="1"/>
</dbReference>
<evidence type="ECO:0000256" key="1">
    <source>
        <dbReference type="ARBA" id="ARBA00001946"/>
    </source>
</evidence>
<feature type="binding site" evidence="18">
    <location>
        <position position="441"/>
    </location>
    <ligand>
        <name>Mg(2+)</name>
        <dbReference type="ChEBI" id="CHEBI:18420"/>
    </ligand>
</feature>
<proteinExistence type="inferred from homology"/>
<keyword evidence="13 19" id="KW-0472">Membrane</keyword>
<dbReference type="InterPro" id="IPR036412">
    <property type="entry name" value="HAD-like_sf"/>
</dbReference>
<feature type="transmembrane region" description="Helical" evidence="19">
    <location>
        <begin position="1095"/>
        <end position="1115"/>
    </location>
</feature>
<dbReference type="WBParaSite" id="maker-uti_cns_0046051-snap-gene-1.9-mRNA-1">
    <property type="protein sequence ID" value="maker-uti_cns_0046051-snap-gene-1.9-mRNA-1"/>
    <property type="gene ID" value="maker-uti_cns_0046051-snap-gene-1.9"/>
</dbReference>
<dbReference type="GO" id="GO:0016887">
    <property type="term" value="F:ATP hydrolysis activity"/>
    <property type="evidence" value="ECO:0007669"/>
    <property type="project" value="InterPro"/>
</dbReference>
<dbReference type="SFLD" id="SFLDF00027">
    <property type="entry name" value="p-type_atpase"/>
    <property type="match status" value="1"/>
</dbReference>
<dbReference type="SFLD" id="SFLDS00003">
    <property type="entry name" value="Haloacid_Dehalogenase"/>
    <property type="match status" value="1"/>
</dbReference>
<feature type="binding site" evidence="17">
    <location>
        <position position="980"/>
    </location>
    <ligand>
        <name>ATP</name>
        <dbReference type="ChEBI" id="CHEBI:30616"/>
    </ligand>
</feature>
<evidence type="ECO:0000313" key="23">
    <source>
        <dbReference type="Proteomes" id="UP000095280"/>
    </source>
</evidence>
<dbReference type="SFLD" id="SFLDG00002">
    <property type="entry name" value="C1.7:_P-type_atpase_like"/>
    <property type="match status" value="1"/>
</dbReference>
<dbReference type="PRINTS" id="PR00119">
    <property type="entry name" value="CATATPASE"/>
</dbReference>
<feature type="transmembrane region" description="Helical" evidence="19">
    <location>
        <begin position="1202"/>
        <end position="1227"/>
    </location>
</feature>
<dbReference type="InterPro" id="IPR032631">
    <property type="entry name" value="P-type_ATPase_N"/>
</dbReference>
<dbReference type="SUPFAM" id="SSF81653">
    <property type="entry name" value="Calcium ATPase, transduction domain A"/>
    <property type="match status" value="1"/>
</dbReference>
<keyword evidence="5 19" id="KW-0812">Transmembrane</keyword>
<dbReference type="InterPro" id="IPR018303">
    <property type="entry name" value="ATPase_P-typ_P_site"/>
</dbReference>
<feature type="domain" description="P-type ATPase N-terminal" evidence="21">
    <location>
        <begin position="48"/>
        <end position="104"/>
    </location>
</feature>
<feature type="binding site" evidence="17">
    <location>
        <position position="1008"/>
    </location>
    <ligand>
        <name>ATP</name>
        <dbReference type="ChEBI" id="CHEBI:30616"/>
    </ligand>
</feature>
<dbReference type="Pfam" id="PF16209">
    <property type="entry name" value="PhoLip_ATPase_N"/>
    <property type="match status" value="1"/>
</dbReference>
<keyword evidence="10 18" id="KW-0460">Magnesium</keyword>
<dbReference type="GO" id="GO:0045332">
    <property type="term" value="P:phospholipid translocation"/>
    <property type="evidence" value="ECO:0007669"/>
    <property type="project" value="TreeGrafter"/>
</dbReference>
<dbReference type="NCBIfam" id="TIGR01652">
    <property type="entry name" value="ATPase-Plipid"/>
    <property type="match status" value="1"/>
</dbReference>
<feature type="binding site" evidence="18">
    <location>
        <position position="439"/>
    </location>
    <ligand>
        <name>Mg(2+)</name>
        <dbReference type="ChEBI" id="CHEBI:18420"/>
    </ligand>
</feature>
<evidence type="ECO:0000256" key="20">
    <source>
        <dbReference type="SAM" id="MobiDB-lite"/>
    </source>
</evidence>
<feature type="binding site" evidence="17">
    <location>
        <position position="986"/>
    </location>
    <ligand>
        <name>ATP</name>
        <dbReference type="ChEBI" id="CHEBI:30616"/>
    </ligand>
</feature>
<evidence type="ECO:0000256" key="4">
    <source>
        <dbReference type="ARBA" id="ARBA00008109"/>
    </source>
</evidence>
<dbReference type="NCBIfam" id="TIGR01494">
    <property type="entry name" value="ATPase_P-type"/>
    <property type="match status" value="1"/>
</dbReference>
<dbReference type="InterPro" id="IPR001757">
    <property type="entry name" value="P_typ_ATPase"/>
</dbReference>
<protein>
    <recommendedName>
        <fullName evidence="19">Phospholipid-transporting ATPase</fullName>
        <ecNumber evidence="19">7.6.2.1</ecNumber>
    </recommendedName>
</protein>
<feature type="region of interest" description="Disordered" evidence="20">
    <location>
        <begin position="555"/>
        <end position="621"/>
    </location>
</feature>
<dbReference type="GO" id="GO:0005789">
    <property type="term" value="C:endoplasmic reticulum membrane"/>
    <property type="evidence" value="ECO:0007669"/>
    <property type="project" value="UniProtKB-SubCell"/>
</dbReference>
<dbReference type="Pfam" id="PF13246">
    <property type="entry name" value="Cation_ATPase"/>
    <property type="match status" value="1"/>
</dbReference>
<evidence type="ECO:0000256" key="6">
    <source>
        <dbReference type="ARBA" id="ARBA00022723"/>
    </source>
</evidence>
<feature type="transmembrane region" description="Helical" evidence="19">
    <location>
        <begin position="1145"/>
        <end position="1168"/>
    </location>
</feature>
<dbReference type="Gene3D" id="3.40.1110.10">
    <property type="entry name" value="Calcium-transporting ATPase, cytoplasmic domain N"/>
    <property type="match status" value="1"/>
</dbReference>
<dbReference type="EC" id="7.6.2.1" evidence="19"/>
<feature type="compositionally biased region" description="Polar residues" evidence="20">
    <location>
        <begin position="939"/>
        <end position="948"/>
    </location>
</feature>
<feature type="binding site" evidence="17">
    <location>
        <position position="637"/>
    </location>
    <ligand>
        <name>ATP</name>
        <dbReference type="ChEBI" id="CHEBI:30616"/>
    </ligand>
</feature>
<feature type="transmembrane region" description="Helical" evidence="19">
    <location>
        <begin position="1062"/>
        <end position="1083"/>
    </location>
</feature>
<dbReference type="InterPro" id="IPR032630">
    <property type="entry name" value="P_typ_ATPase_c"/>
</dbReference>
<keyword evidence="6 18" id="KW-0479">Metal-binding</keyword>
<evidence type="ECO:0000256" key="14">
    <source>
        <dbReference type="ARBA" id="ARBA00034036"/>
    </source>
</evidence>
<dbReference type="GO" id="GO:0005524">
    <property type="term" value="F:ATP binding"/>
    <property type="evidence" value="ECO:0007669"/>
    <property type="project" value="UniProtKB-UniRule"/>
</dbReference>
<feature type="binding site" evidence="18">
    <location>
        <position position="1005"/>
    </location>
    <ligand>
        <name>Mg(2+)</name>
        <dbReference type="ChEBI" id="CHEBI:18420"/>
    </ligand>
</feature>
<dbReference type="InterPro" id="IPR008250">
    <property type="entry name" value="ATPase_P-typ_transduc_dom_A_sf"/>
</dbReference>
<feature type="transmembrane region" description="Helical" evidence="19">
    <location>
        <begin position="1174"/>
        <end position="1195"/>
    </location>
</feature>
<dbReference type="SUPFAM" id="SSF56784">
    <property type="entry name" value="HAD-like"/>
    <property type="match status" value="1"/>
</dbReference>
<feature type="region of interest" description="Disordered" evidence="20">
    <location>
        <begin position="930"/>
        <end position="960"/>
    </location>
</feature>
<evidence type="ECO:0000256" key="5">
    <source>
        <dbReference type="ARBA" id="ARBA00022692"/>
    </source>
</evidence>
<evidence type="ECO:0000256" key="9">
    <source>
        <dbReference type="ARBA" id="ARBA00022840"/>
    </source>
</evidence>
<evidence type="ECO:0000256" key="17">
    <source>
        <dbReference type="PIRSR" id="PIRSR606539-2"/>
    </source>
</evidence>